<keyword evidence="1" id="KW-0233">DNA recombination</keyword>
<proteinExistence type="predicted"/>
<keyword evidence="3" id="KW-1185">Reference proteome</keyword>
<feature type="compositionally biased region" description="Basic and acidic residues" evidence="2">
    <location>
        <begin position="386"/>
        <end position="415"/>
    </location>
</feature>
<feature type="region of interest" description="Disordered" evidence="2">
    <location>
        <begin position="191"/>
        <end position="351"/>
    </location>
</feature>
<feature type="compositionally biased region" description="Low complexity" evidence="2">
    <location>
        <begin position="244"/>
        <end position="262"/>
    </location>
</feature>
<dbReference type="Proteomes" id="UP000192220">
    <property type="component" value="Unplaced"/>
</dbReference>
<gene>
    <name evidence="4" type="primary">LOC106532549</name>
</gene>
<evidence type="ECO:0000313" key="3">
    <source>
        <dbReference type="Proteomes" id="UP000192220"/>
    </source>
</evidence>
<evidence type="ECO:0000256" key="2">
    <source>
        <dbReference type="SAM" id="MobiDB-lite"/>
    </source>
</evidence>
<dbReference type="InterPro" id="IPR013762">
    <property type="entry name" value="Integrase-like_cat_sf"/>
</dbReference>
<protein>
    <submittedName>
        <fullName evidence="4">Uncharacterized protein LOC106532549</fullName>
    </submittedName>
</protein>
<feature type="region of interest" description="Disordered" evidence="2">
    <location>
        <begin position="385"/>
        <end position="415"/>
    </location>
</feature>
<name>A0A2I4CVT6_AUSLI</name>
<evidence type="ECO:0000256" key="1">
    <source>
        <dbReference type="ARBA" id="ARBA00023172"/>
    </source>
</evidence>
<dbReference type="RefSeq" id="XP_013884095.1">
    <property type="nucleotide sequence ID" value="XM_014028641.1"/>
</dbReference>
<reference evidence="4" key="1">
    <citation type="submission" date="2025-08" db="UniProtKB">
        <authorList>
            <consortium name="RefSeq"/>
        </authorList>
    </citation>
    <scope>IDENTIFICATION</scope>
</reference>
<dbReference type="GO" id="GO:0006310">
    <property type="term" value="P:DNA recombination"/>
    <property type="evidence" value="ECO:0007669"/>
    <property type="project" value="UniProtKB-KW"/>
</dbReference>
<feature type="compositionally biased region" description="Basic and acidic residues" evidence="2">
    <location>
        <begin position="292"/>
        <end position="303"/>
    </location>
</feature>
<organism evidence="3 4">
    <name type="scientific">Austrofundulus limnaeus</name>
    <name type="common">Annual killifish</name>
    <dbReference type="NCBI Taxonomy" id="52670"/>
    <lineage>
        <taxon>Eukaryota</taxon>
        <taxon>Metazoa</taxon>
        <taxon>Chordata</taxon>
        <taxon>Craniata</taxon>
        <taxon>Vertebrata</taxon>
        <taxon>Euteleostomi</taxon>
        <taxon>Actinopterygii</taxon>
        <taxon>Neopterygii</taxon>
        <taxon>Teleostei</taxon>
        <taxon>Neoteleostei</taxon>
        <taxon>Acanthomorphata</taxon>
        <taxon>Ovalentaria</taxon>
        <taxon>Atherinomorphae</taxon>
        <taxon>Cyprinodontiformes</taxon>
        <taxon>Rivulidae</taxon>
        <taxon>Austrofundulus</taxon>
    </lineage>
</organism>
<dbReference type="GO" id="GO:0003677">
    <property type="term" value="F:DNA binding"/>
    <property type="evidence" value="ECO:0007669"/>
    <property type="project" value="InterPro"/>
</dbReference>
<sequence>MESDQSLQLRYRFFGYLAAYIHCLYGHRPGVLVNLTVSEVKAARRDAGPDAEGFVINVEEHKTTKTFGMAQTYLTKEEFAWLERWVELRTRLNPPNDYFIWTMSQTAVKTMGKNLKTVWEEMQLPGSPTFTDIRTAVTTYARNTQNKEVRAQMARLMCHDISTAEKFYAIHLNASQAKVLRDRFEESTSPEFHASVAPLPQLPQAPSPKKIAPQKSAPPTTKSATESESSEESFLVPYDEGGLSSEEITPPESESRPQSSSSDSDEPQGTLGEAEQQPQGMQGEETGPTLATKEHNHPTKEQGETQPGEEAWSSFATEVIKTPPKEQGETRPGEEAGPSFEEELMETPSKRDRYRKLMVKLSPFTKQMQDARVISSRARRALLRATKKEMEKEQEKKKMEEEEQEKKKEGEKEGE</sequence>
<dbReference type="AlphaFoldDB" id="A0A2I4CVT6"/>
<feature type="compositionally biased region" description="Basic and acidic residues" evidence="2">
    <location>
        <begin position="323"/>
        <end position="334"/>
    </location>
</feature>
<dbReference type="Gene3D" id="1.10.443.10">
    <property type="entry name" value="Intergrase catalytic core"/>
    <property type="match status" value="1"/>
</dbReference>
<accession>A0A2I4CVT6</accession>
<dbReference type="GeneID" id="106532549"/>
<dbReference type="InterPro" id="IPR011010">
    <property type="entry name" value="DNA_brk_join_enz"/>
</dbReference>
<dbReference type="SUPFAM" id="SSF56349">
    <property type="entry name" value="DNA breaking-rejoining enzymes"/>
    <property type="match status" value="1"/>
</dbReference>
<dbReference type="InParanoid" id="A0A2I4CVT6"/>
<dbReference type="KEGG" id="alim:106532549"/>
<dbReference type="GO" id="GO:0015074">
    <property type="term" value="P:DNA integration"/>
    <property type="evidence" value="ECO:0007669"/>
    <property type="project" value="InterPro"/>
</dbReference>
<evidence type="ECO:0000313" key="4">
    <source>
        <dbReference type="RefSeq" id="XP_013884095.1"/>
    </source>
</evidence>
<dbReference type="OrthoDB" id="8446581at2759"/>